<accession>A0A410DUP2</accession>
<dbReference type="InterPro" id="IPR010712">
    <property type="entry name" value="Arsenical-R_ArsD"/>
</dbReference>
<dbReference type="EMBL" id="CP025746">
    <property type="protein sequence ID" value="QAA32770.1"/>
    <property type="molecule type" value="Genomic_DNA"/>
</dbReference>
<dbReference type="AlphaFoldDB" id="A0A410DUP2"/>
<dbReference type="Pfam" id="PF06953">
    <property type="entry name" value="ArsD"/>
    <property type="match status" value="1"/>
</dbReference>
<gene>
    <name evidence="1" type="ORF">C1I91_14610</name>
</gene>
<evidence type="ECO:0000313" key="2">
    <source>
        <dbReference type="Proteomes" id="UP000286268"/>
    </source>
</evidence>
<evidence type="ECO:0000313" key="1">
    <source>
        <dbReference type="EMBL" id="QAA32770.1"/>
    </source>
</evidence>
<protein>
    <submittedName>
        <fullName evidence="1">Arsenical resistance operon transcriptional repressor ArsD</fullName>
    </submittedName>
</protein>
<keyword evidence="2" id="KW-1185">Reference proteome</keyword>
<name>A0A410DUP2_9CLOT</name>
<dbReference type="NCBIfam" id="NF033727">
    <property type="entry name" value="chaperon_ArsD"/>
    <property type="match status" value="1"/>
</dbReference>
<dbReference type="KEGG" id="cmah:C1I91_14610"/>
<dbReference type="Gene3D" id="3.40.30.10">
    <property type="entry name" value="Glutaredoxin"/>
    <property type="match status" value="1"/>
</dbReference>
<dbReference type="Proteomes" id="UP000286268">
    <property type="component" value="Chromosome"/>
</dbReference>
<dbReference type="GO" id="GO:0046685">
    <property type="term" value="P:response to arsenic-containing substance"/>
    <property type="evidence" value="ECO:0007669"/>
    <property type="project" value="InterPro"/>
</dbReference>
<dbReference type="RefSeq" id="WP_128213512.1">
    <property type="nucleotide sequence ID" value="NZ_CP025746.1"/>
</dbReference>
<organism evidence="1 2">
    <name type="scientific">Clostridium manihotivorum</name>
    <dbReference type="NCBI Taxonomy" id="2320868"/>
    <lineage>
        <taxon>Bacteria</taxon>
        <taxon>Bacillati</taxon>
        <taxon>Bacillota</taxon>
        <taxon>Clostridia</taxon>
        <taxon>Eubacteriales</taxon>
        <taxon>Clostridiaceae</taxon>
        <taxon>Clostridium</taxon>
    </lineage>
</organism>
<sequence>MKKMIIFDPAMCCSTGVCGPSVDKDLLRISTVLNNLKSKGIEVERHNLTNNPQIFVDTKVVNSMLLKEGIDVLPITIVDGEVVKTKSYPTNEELLKLLDLPEDFLKVTIKKPAAAKVKSCGCGDGCC</sequence>
<dbReference type="OrthoDB" id="9801358at2"/>
<proteinExistence type="predicted"/>
<dbReference type="GO" id="GO:0045892">
    <property type="term" value="P:negative regulation of DNA-templated transcription"/>
    <property type="evidence" value="ECO:0007669"/>
    <property type="project" value="InterPro"/>
</dbReference>
<dbReference type="GO" id="GO:0003677">
    <property type="term" value="F:DNA binding"/>
    <property type="evidence" value="ECO:0007669"/>
    <property type="project" value="InterPro"/>
</dbReference>
<reference evidence="1 2" key="1">
    <citation type="submission" date="2018-01" db="EMBL/GenBank/DDBJ databases">
        <title>Genome Sequencing and Assembly of Anaerobacter polyendosporus strain CT4.</title>
        <authorList>
            <person name="Tachaapaikoon C."/>
            <person name="Sutheeworapong S."/>
            <person name="Jenjaroenpun P."/>
            <person name="Wongsurawat T."/>
            <person name="Nookeaw I."/>
            <person name="Cheawchanlertfa P."/>
            <person name="Kosugi A."/>
            <person name="Cheevadhanarak S."/>
            <person name="Ratanakhanokchai K."/>
        </authorList>
    </citation>
    <scope>NUCLEOTIDE SEQUENCE [LARGE SCALE GENOMIC DNA]</scope>
    <source>
        <strain evidence="1 2">CT4</strain>
    </source>
</reference>